<sequence>DFKKMDKVLIVDPEKCTGCRLCESVCSLFHTGICNPSLSSIRIIKYEEEGIDMPTVCQQCEESICLLSCPVNAISKDEKTGALITNEERCIKCKTCLVVCPFGGATMNPKGKIIRCDLCGGNPTCVDFCQTKAISYAEVEKINMQLKRDRIKKIVKLNIISHDN</sequence>
<keyword evidence="2" id="KW-0004">4Fe-4S</keyword>
<dbReference type="CDD" id="cd10550">
    <property type="entry name" value="DMSOR_beta_like"/>
    <property type="match status" value="1"/>
</dbReference>
<protein>
    <recommendedName>
        <fullName evidence="7">4Fe-4S ferredoxin-type domain-containing protein</fullName>
    </recommendedName>
</protein>
<dbReference type="EMBL" id="BART01013231">
    <property type="protein sequence ID" value="GAG89416.1"/>
    <property type="molecule type" value="Genomic_DNA"/>
</dbReference>
<feature type="domain" description="4Fe-4S ferredoxin-type" evidence="7">
    <location>
        <begin position="81"/>
        <end position="110"/>
    </location>
</feature>
<evidence type="ECO:0000256" key="3">
    <source>
        <dbReference type="ARBA" id="ARBA00022723"/>
    </source>
</evidence>
<dbReference type="InterPro" id="IPR017896">
    <property type="entry name" value="4Fe4S_Fe-S-bd"/>
</dbReference>
<reference evidence="8" key="1">
    <citation type="journal article" date="2014" name="Front. Microbiol.">
        <title>High frequency of phylogenetically diverse reductive dehalogenase-homologous genes in deep subseafloor sedimentary metagenomes.</title>
        <authorList>
            <person name="Kawai M."/>
            <person name="Futagami T."/>
            <person name="Toyoda A."/>
            <person name="Takaki Y."/>
            <person name="Nishi S."/>
            <person name="Hori S."/>
            <person name="Arai W."/>
            <person name="Tsubouchi T."/>
            <person name="Morono Y."/>
            <person name="Uchiyama I."/>
            <person name="Ito T."/>
            <person name="Fujiyama A."/>
            <person name="Inagaki F."/>
            <person name="Takami H."/>
        </authorList>
    </citation>
    <scope>NUCLEOTIDE SEQUENCE</scope>
    <source>
        <strain evidence="8">Expedition CK06-06</strain>
    </source>
</reference>
<dbReference type="PROSITE" id="PS51379">
    <property type="entry name" value="4FE4S_FER_2"/>
    <property type="match status" value="3"/>
</dbReference>
<evidence type="ECO:0000256" key="5">
    <source>
        <dbReference type="ARBA" id="ARBA00023004"/>
    </source>
</evidence>
<dbReference type="PANTHER" id="PTHR42859:SF10">
    <property type="entry name" value="DIMETHYLSULFOXIDE REDUCTASE CHAIN B"/>
    <property type="match status" value="1"/>
</dbReference>
<evidence type="ECO:0000256" key="6">
    <source>
        <dbReference type="ARBA" id="ARBA00023014"/>
    </source>
</evidence>
<feature type="non-terminal residue" evidence="8">
    <location>
        <position position="1"/>
    </location>
</feature>
<dbReference type="PANTHER" id="PTHR42859">
    <property type="entry name" value="OXIDOREDUCTASE"/>
    <property type="match status" value="1"/>
</dbReference>
<keyword evidence="6" id="KW-0411">Iron-sulfur</keyword>
<evidence type="ECO:0000256" key="2">
    <source>
        <dbReference type="ARBA" id="ARBA00022485"/>
    </source>
</evidence>
<proteinExistence type="predicted"/>
<keyword evidence="4" id="KW-0249">Electron transport</keyword>
<accession>X1CYV4</accession>
<gene>
    <name evidence="8" type="ORF">S01H4_27181</name>
</gene>
<dbReference type="Pfam" id="PF12797">
    <property type="entry name" value="Fer4_2"/>
    <property type="match status" value="1"/>
</dbReference>
<keyword evidence="1" id="KW-0813">Transport</keyword>
<feature type="domain" description="4Fe-4S ferredoxin-type" evidence="7">
    <location>
        <begin position="7"/>
        <end position="26"/>
    </location>
</feature>
<feature type="domain" description="4Fe-4S ferredoxin-type" evidence="7">
    <location>
        <begin position="47"/>
        <end position="79"/>
    </location>
</feature>
<keyword evidence="3" id="KW-0479">Metal-binding</keyword>
<dbReference type="PROSITE" id="PS00198">
    <property type="entry name" value="4FE4S_FER_1"/>
    <property type="match status" value="1"/>
</dbReference>
<name>X1CYV4_9ZZZZ</name>
<dbReference type="GO" id="GO:0046872">
    <property type="term" value="F:metal ion binding"/>
    <property type="evidence" value="ECO:0007669"/>
    <property type="project" value="UniProtKB-KW"/>
</dbReference>
<dbReference type="InterPro" id="IPR017900">
    <property type="entry name" value="4Fe4S_Fe_S_CS"/>
</dbReference>
<comment type="caution">
    <text evidence="8">The sequence shown here is derived from an EMBL/GenBank/DDBJ whole genome shotgun (WGS) entry which is preliminary data.</text>
</comment>
<organism evidence="8">
    <name type="scientific">marine sediment metagenome</name>
    <dbReference type="NCBI Taxonomy" id="412755"/>
    <lineage>
        <taxon>unclassified sequences</taxon>
        <taxon>metagenomes</taxon>
        <taxon>ecological metagenomes</taxon>
    </lineage>
</organism>
<dbReference type="AlphaFoldDB" id="X1CYV4"/>
<keyword evidence="5" id="KW-0408">Iron</keyword>
<evidence type="ECO:0000256" key="4">
    <source>
        <dbReference type="ARBA" id="ARBA00022982"/>
    </source>
</evidence>
<dbReference type="InterPro" id="IPR050294">
    <property type="entry name" value="RnfB_subfamily"/>
</dbReference>
<dbReference type="Pfam" id="PF13247">
    <property type="entry name" value="Fer4_11"/>
    <property type="match status" value="1"/>
</dbReference>
<evidence type="ECO:0000256" key="1">
    <source>
        <dbReference type="ARBA" id="ARBA00022448"/>
    </source>
</evidence>
<evidence type="ECO:0000259" key="7">
    <source>
        <dbReference type="PROSITE" id="PS51379"/>
    </source>
</evidence>
<dbReference type="SUPFAM" id="SSF54862">
    <property type="entry name" value="4Fe-4S ferredoxins"/>
    <property type="match status" value="1"/>
</dbReference>
<dbReference type="GO" id="GO:0051539">
    <property type="term" value="F:4 iron, 4 sulfur cluster binding"/>
    <property type="evidence" value="ECO:0007669"/>
    <property type="project" value="UniProtKB-KW"/>
</dbReference>
<evidence type="ECO:0000313" key="8">
    <source>
        <dbReference type="EMBL" id="GAG89416.1"/>
    </source>
</evidence>
<dbReference type="Gene3D" id="3.30.70.20">
    <property type="match status" value="2"/>
</dbReference>